<organism evidence="1 2">
    <name type="scientific">Robiginitalea marina</name>
    <dbReference type="NCBI Taxonomy" id="2954105"/>
    <lineage>
        <taxon>Bacteria</taxon>
        <taxon>Pseudomonadati</taxon>
        <taxon>Bacteroidota</taxon>
        <taxon>Flavobacteriia</taxon>
        <taxon>Flavobacteriales</taxon>
        <taxon>Flavobacteriaceae</taxon>
        <taxon>Robiginitalea</taxon>
    </lineage>
</organism>
<name>A0ABT1AUJ2_9FLAO</name>
<proteinExistence type="predicted"/>
<dbReference type="RefSeq" id="WP_252740077.1">
    <property type="nucleotide sequence ID" value="NZ_JAMXIB010000001.1"/>
</dbReference>
<gene>
    <name evidence="1" type="ORF">NG653_02495</name>
</gene>
<evidence type="ECO:0000313" key="1">
    <source>
        <dbReference type="EMBL" id="MCO5723709.1"/>
    </source>
</evidence>
<accession>A0ABT1AUJ2</accession>
<sequence length="395" mass="46179">MKNAFLQALALALLISCGGVKKTQEALNTGNFGQAIDKSIRELAGNKTKRGNQPYVVLLEDAYGKFVESELREINFLEKEGNPANLERIYRKYTGLKEVQNRIRPLLPLPVYEENREARFAFREYDREILSVKQDLSAYLYDNASNLLEQATQKGEFRKAYEDFRYLNEINPGYADTREQMDRAYRNGLDYVRVQMINDTRQIIPERLEADLLNFNTYGLNDLWTEYHTNPLDEVDYDYEMQLAFREILISPEQVSEKQLIKERQVADGTEFLRDRDGNVVRDSLGNRIEVDRLRTVRCNFYQFTQQKMVEVMGTVNFVDLRSRQPLNQYPLSSQYVFQHVYANFDGDRRALDNDLVALLDLAAVPFPSNEEMVFLAGEDLKNRLKNIMTRQRFN</sequence>
<evidence type="ECO:0000313" key="2">
    <source>
        <dbReference type="Proteomes" id="UP001206312"/>
    </source>
</evidence>
<dbReference type="EMBL" id="JAMXIB010000001">
    <property type="protein sequence ID" value="MCO5723709.1"/>
    <property type="molecule type" value="Genomic_DNA"/>
</dbReference>
<comment type="caution">
    <text evidence="1">The sequence shown here is derived from an EMBL/GenBank/DDBJ whole genome shotgun (WGS) entry which is preliminary data.</text>
</comment>
<protein>
    <submittedName>
        <fullName evidence="1">Uncharacterized protein</fullName>
    </submittedName>
</protein>
<keyword evidence="2" id="KW-1185">Reference proteome</keyword>
<reference evidence="1 2" key="1">
    <citation type="submission" date="2022-06" db="EMBL/GenBank/DDBJ databases">
        <authorList>
            <person name="Xuan X."/>
        </authorList>
    </citation>
    <scope>NUCLEOTIDE SEQUENCE [LARGE SCALE GENOMIC DNA]</scope>
    <source>
        <strain evidence="1 2">2V75</strain>
    </source>
</reference>
<dbReference type="Proteomes" id="UP001206312">
    <property type="component" value="Unassembled WGS sequence"/>
</dbReference>
<dbReference type="PROSITE" id="PS51257">
    <property type="entry name" value="PROKAR_LIPOPROTEIN"/>
    <property type="match status" value="1"/>
</dbReference>